<evidence type="ECO:0000313" key="3">
    <source>
        <dbReference type="EnsemblMetazoa" id="HelroP162672"/>
    </source>
</evidence>
<dbReference type="EnsemblMetazoa" id="HelroT162672">
    <property type="protein sequence ID" value="HelroP162672"/>
    <property type="gene ID" value="HelroG162672"/>
</dbReference>
<feature type="transmembrane region" description="Helical" evidence="1">
    <location>
        <begin position="59"/>
        <end position="83"/>
    </location>
</feature>
<reference evidence="2 4" key="2">
    <citation type="journal article" date="2013" name="Nature">
        <title>Insights into bilaterian evolution from three spiralian genomes.</title>
        <authorList>
            <person name="Simakov O."/>
            <person name="Marletaz F."/>
            <person name="Cho S.J."/>
            <person name="Edsinger-Gonzales E."/>
            <person name="Havlak P."/>
            <person name="Hellsten U."/>
            <person name="Kuo D.H."/>
            <person name="Larsson T."/>
            <person name="Lv J."/>
            <person name="Arendt D."/>
            <person name="Savage R."/>
            <person name="Osoegawa K."/>
            <person name="de Jong P."/>
            <person name="Grimwood J."/>
            <person name="Chapman J.A."/>
            <person name="Shapiro H."/>
            <person name="Aerts A."/>
            <person name="Otillar R.P."/>
            <person name="Terry A.Y."/>
            <person name="Boore J.L."/>
            <person name="Grigoriev I.V."/>
            <person name="Lindberg D.R."/>
            <person name="Seaver E.C."/>
            <person name="Weisblat D.A."/>
            <person name="Putnam N.H."/>
            <person name="Rokhsar D.S."/>
        </authorList>
    </citation>
    <scope>NUCLEOTIDE SEQUENCE</scope>
</reference>
<accession>T1ET01</accession>
<evidence type="ECO:0000313" key="4">
    <source>
        <dbReference type="Proteomes" id="UP000015101"/>
    </source>
</evidence>
<name>T1ET01_HELRO</name>
<dbReference type="RefSeq" id="XP_009023062.1">
    <property type="nucleotide sequence ID" value="XM_009024814.1"/>
</dbReference>
<dbReference type="CTD" id="20199701"/>
<reference evidence="3" key="3">
    <citation type="submission" date="2015-06" db="UniProtKB">
        <authorList>
            <consortium name="EnsemblMetazoa"/>
        </authorList>
    </citation>
    <scope>IDENTIFICATION</scope>
</reference>
<organism evidence="3 4">
    <name type="scientific">Helobdella robusta</name>
    <name type="common">Californian leech</name>
    <dbReference type="NCBI Taxonomy" id="6412"/>
    <lineage>
        <taxon>Eukaryota</taxon>
        <taxon>Metazoa</taxon>
        <taxon>Spiralia</taxon>
        <taxon>Lophotrochozoa</taxon>
        <taxon>Annelida</taxon>
        <taxon>Clitellata</taxon>
        <taxon>Hirudinea</taxon>
        <taxon>Rhynchobdellida</taxon>
        <taxon>Glossiphoniidae</taxon>
        <taxon>Helobdella</taxon>
    </lineage>
</organism>
<proteinExistence type="predicted"/>
<keyword evidence="1" id="KW-0472">Membrane</keyword>
<protein>
    <recommendedName>
        <fullName evidence="5">G-protein coupled receptors family 1 profile domain-containing protein</fullName>
    </recommendedName>
</protein>
<dbReference type="AlphaFoldDB" id="T1ET01"/>
<evidence type="ECO:0008006" key="5">
    <source>
        <dbReference type="Google" id="ProtNLM"/>
    </source>
</evidence>
<reference evidence="4" key="1">
    <citation type="submission" date="2012-12" db="EMBL/GenBank/DDBJ databases">
        <authorList>
            <person name="Hellsten U."/>
            <person name="Grimwood J."/>
            <person name="Chapman J.A."/>
            <person name="Shapiro H."/>
            <person name="Aerts A."/>
            <person name="Otillar R.P."/>
            <person name="Terry A.Y."/>
            <person name="Boore J.L."/>
            <person name="Simakov O."/>
            <person name="Marletaz F."/>
            <person name="Cho S.-J."/>
            <person name="Edsinger-Gonzales E."/>
            <person name="Havlak P."/>
            <person name="Kuo D.-H."/>
            <person name="Larsson T."/>
            <person name="Lv J."/>
            <person name="Arendt D."/>
            <person name="Savage R."/>
            <person name="Osoegawa K."/>
            <person name="de Jong P."/>
            <person name="Lindberg D.R."/>
            <person name="Seaver E.C."/>
            <person name="Weisblat D.A."/>
            <person name="Putnam N.H."/>
            <person name="Grigoriev I.V."/>
            <person name="Rokhsar D.S."/>
        </authorList>
    </citation>
    <scope>NUCLEOTIDE SEQUENCE</scope>
</reference>
<dbReference type="KEGG" id="hro:HELRODRAFT_162672"/>
<keyword evidence="4" id="KW-1185">Reference proteome</keyword>
<dbReference type="SUPFAM" id="SSF81321">
    <property type="entry name" value="Family A G protein-coupled receptor-like"/>
    <property type="match status" value="1"/>
</dbReference>
<keyword evidence="1" id="KW-1133">Transmembrane helix</keyword>
<keyword evidence="1" id="KW-0812">Transmembrane</keyword>
<sequence>MDLNSSKLYHPDDIIPLQIQSNSNDTTSLLKHSSHYNSSTFLLNETTFSEEIFEQTGHVIFLSFLFVFILLLNSSVLLNIVMFSREKKISRMNFFICNLAFAGQNPV</sequence>
<dbReference type="InParanoid" id="T1ET01"/>
<dbReference type="Proteomes" id="UP000015101">
    <property type="component" value="Unassembled WGS sequence"/>
</dbReference>
<dbReference type="EMBL" id="AMQM01001141">
    <property type="status" value="NOT_ANNOTATED_CDS"/>
    <property type="molecule type" value="Genomic_DNA"/>
</dbReference>
<dbReference type="EMBL" id="KB097143">
    <property type="protein sequence ID" value="ESN99177.1"/>
    <property type="molecule type" value="Genomic_DNA"/>
</dbReference>
<evidence type="ECO:0000256" key="1">
    <source>
        <dbReference type="SAM" id="Phobius"/>
    </source>
</evidence>
<dbReference type="HOGENOM" id="CLU_2212772_0_0_1"/>
<evidence type="ECO:0000313" key="2">
    <source>
        <dbReference type="EMBL" id="ESN99177.1"/>
    </source>
</evidence>
<dbReference type="Gene3D" id="1.20.1070.10">
    <property type="entry name" value="Rhodopsin 7-helix transmembrane proteins"/>
    <property type="match status" value="1"/>
</dbReference>
<gene>
    <name evidence="3" type="primary">20199701</name>
    <name evidence="2" type="ORF">HELRODRAFT_162672</name>
</gene>
<dbReference type="GeneID" id="20199701"/>